<keyword evidence="2" id="KW-1185">Reference proteome</keyword>
<accession>A0ACB0KP48</accession>
<dbReference type="Proteomes" id="UP001177021">
    <property type="component" value="Unassembled WGS sequence"/>
</dbReference>
<evidence type="ECO:0000313" key="1">
    <source>
        <dbReference type="EMBL" id="CAJ2658311.1"/>
    </source>
</evidence>
<comment type="caution">
    <text evidence="1">The sequence shown here is derived from an EMBL/GenBank/DDBJ whole genome shotgun (WGS) entry which is preliminary data.</text>
</comment>
<evidence type="ECO:0000313" key="2">
    <source>
        <dbReference type="Proteomes" id="UP001177021"/>
    </source>
</evidence>
<name>A0ACB0KP48_TRIPR</name>
<dbReference type="EMBL" id="CASHSV030000311">
    <property type="protein sequence ID" value="CAJ2658311.1"/>
    <property type="molecule type" value="Genomic_DNA"/>
</dbReference>
<protein>
    <submittedName>
        <fullName evidence="1">Uncharacterized protein</fullName>
    </submittedName>
</protein>
<gene>
    <name evidence="1" type="ORF">MILVUS5_LOCUS24697</name>
</gene>
<sequence>MVLAIKTLRFSRSYYKCSTFKDCPARKLIEKSKTEEDTYVITYRGKHDHRIPEVKRNSNIGTSRNKSSETRLSVVEPVGSSQNFKNLSSPNVGMVQFDQSESNNGQVLDGHLKITNLETELNESQSHVVGEVGSSQDVQRLDSHNKMMLECDEPERNKAQIFQGELEIPYSEIEFTGSYNGDDDILIPNMSAMLEDFLLEYNHLDGSVLP</sequence>
<reference evidence="1" key="1">
    <citation type="submission" date="2023-10" db="EMBL/GenBank/DDBJ databases">
        <authorList>
            <person name="Rodriguez Cubillos JULIANA M."/>
            <person name="De Vega J."/>
        </authorList>
    </citation>
    <scope>NUCLEOTIDE SEQUENCE</scope>
</reference>
<proteinExistence type="predicted"/>
<organism evidence="1 2">
    <name type="scientific">Trifolium pratense</name>
    <name type="common">Red clover</name>
    <dbReference type="NCBI Taxonomy" id="57577"/>
    <lineage>
        <taxon>Eukaryota</taxon>
        <taxon>Viridiplantae</taxon>
        <taxon>Streptophyta</taxon>
        <taxon>Embryophyta</taxon>
        <taxon>Tracheophyta</taxon>
        <taxon>Spermatophyta</taxon>
        <taxon>Magnoliopsida</taxon>
        <taxon>eudicotyledons</taxon>
        <taxon>Gunneridae</taxon>
        <taxon>Pentapetalae</taxon>
        <taxon>rosids</taxon>
        <taxon>fabids</taxon>
        <taxon>Fabales</taxon>
        <taxon>Fabaceae</taxon>
        <taxon>Papilionoideae</taxon>
        <taxon>50 kb inversion clade</taxon>
        <taxon>NPAAA clade</taxon>
        <taxon>Hologalegina</taxon>
        <taxon>IRL clade</taxon>
        <taxon>Trifolieae</taxon>
        <taxon>Trifolium</taxon>
    </lineage>
</organism>